<keyword evidence="4 8" id="KW-0812">Transmembrane</keyword>
<dbReference type="InterPro" id="IPR001248">
    <property type="entry name" value="Pur-cyt_permease"/>
</dbReference>
<evidence type="ECO:0000256" key="8">
    <source>
        <dbReference type="SAM" id="Phobius"/>
    </source>
</evidence>
<dbReference type="OrthoDB" id="9809167at2"/>
<evidence type="ECO:0000256" key="5">
    <source>
        <dbReference type="ARBA" id="ARBA00022989"/>
    </source>
</evidence>
<dbReference type="PANTHER" id="PTHR31806">
    <property type="entry name" value="PURINE-CYTOSINE PERMEASE FCY2-RELATED"/>
    <property type="match status" value="1"/>
</dbReference>
<accession>K6VPF4</accession>
<evidence type="ECO:0000256" key="1">
    <source>
        <dbReference type="ARBA" id="ARBA00004141"/>
    </source>
</evidence>
<feature type="transmembrane region" description="Helical" evidence="8">
    <location>
        <begin position="210"/>
        <end position="232"/>
    </location>
</feature>
<proteinExistence type="inferred from homology"/>
<feature type="transmembrane region" description="Helical" evidence="8">
    <location>
        <begin position="31"/>
        <end position="50"/>
    </location>
</feature>
<feature type="transmembrane region" description="Helical" evidence="8">
    <location>
        <begin position="244"/>
        <end position="266"/>
    </location>
</feature>
<feature type="transmembrane region" description="Helical" evidence="8">
    <location>
        <begin position="173"/>
        <end position="190"/>
    </location>
</feature>
<dbReference type="GO" id="GO:0022857">
    <property type="term" value="F:transmembrane transporter activity"/>
    <property type="evidence" value="ECO:0007669"/>
    <property type="project" value="InterPro"/>
</dbReference>
<sequence length="482" mass="50320">MTSDRGARSGVETNGINVIAENERHGRASDLFFPWFAANISVLGLSYGAWLSTFGGSLCQSVLVVSLGVIASFLLVGVISLAGQRGSAPTMTLSRSAFGPCGNLVPTAVAYLSLIGWEIVLISLGTLMARTVARRLGAGDGSVAMTVTFVTMVVMVMVSGIRGFSSIMRIQPVITWATAVLTAGYLFLVADHIHPESVLQRPEASASAMIGLFVFCLTSFGLSWSSCAADYSRYLPRRVSGVKVVSATVAGGALPILALAMTGLLLCASDGGLAGHIASDPVGALTEALPTWYVLPFAAVALLGLVSGAILDIYSSGLTLLNLGLPLQRWQAVGVDGVLMAVGSAYMVWFAPGFLAVFQAFLLALGVPLAAWIGVFLADFAQRHGRYPEDGTREGVRRHRPGPVALMVLGSVAGWGLVTNPVLPVLGFLLPWCGGTEGHLARSGAGVLIAMSIGFIGSFLAHQLCSPGRRVSGSWRSHARQS</sequence>
<feature type="transmembrane region" description="Helical" evidence="8">
    <location>
        <begin position="332"/>
        <end position="351"/>
    </location>
</feature>
<comment type="caution">
    <text evidence="9">The sequence shown here is derived from an EMBL/GenBank/DDBJ whole genome shotgun (WGS) entry which is preliminary data.</text>
</comment>
<dbReference type="Gene3D" id="1.10.4160.10">
    <property type="entry name" value="Hydantoin permease"/>
    <property type="match status" value="1"/>
</dbReference>
<comment type="similarity">
    <text evidence="2 7">Belongs to the purine-cytosine permease (2.A.39) family.</text>
</comment>
<dbReference type="GO" id="GO:0005886">
    <property type="term" value="C:plasma membrane"/>
    <property type="evidence" value="ECO:0007669"/>
    <property type="project" value="TreeGrafter"/>
</dbReference>
<feature type="transmembrane region" description="Helical" evidence="8">
    <location>
        <begin position="292"/>
        <end position="311"/>
    </location>
</feature>
<dbReference type="EMBL" id="BAGZ01000016">
    <property type="protein sequence ID" value="GAB78594.1"/>
    <property type="molecule type" value="Genomic_DNA"/>
</dbReference>
<dbReference type="STRING" id="100225.SAMN05421595_2246"/>
<name>K6VPF4_9MICO</name>
<dbReference type="Pfam" id="PF02133">
    <property type="entry name" value="Transp_cyt_pur"/>
    <property type="match status" value="1"/>
</dbReference>
<keyword evidence="6 7" id="KW-0472">Membrane</keyword>
<evidence type="ECO:0000256" key="2">
    <source>
        <dbReference type="ARBA" id="ARBA00008974"/>
    </source>
</evidence>
<feature type="transmembrane region" description="Helical" evidence="8">
    <location>
        <begin position="443"/>
        <end position="461"/>
    </location>
</feature>
<evidence type="ECO:0000313" key="10">
    <source>
        <dbReference type="Proteomes" id="UP000008495"/>
    </source>
</evidence>
<dbReference type="RefSeq" id="WP_006503350.1">
    <property type="nucleotide sequence ID" value="NZ_BAGZ01000016.1"/>
</dbReference>
<evidence type="ECO:0000256" key="4">
    <source>
        <dbReference type="ARBA" id="ARBA00022692"/>
    </source>
</evidence>
<dbReference type="InterPro" id="IPR026030">
    <property type="entry name" value="Pur-cyt_permease_Fcy2/21/22"/>
</dbReference>
<keyword evidence="10" id="KW-1185">Reference proteome</keyword>
<protein>
    <submittedName>
        <fullName evidence="9">Putative transporter</fullName>
    </submittedName>
</protein>
<evidence type="ECO:0000256" key="6">
    <source>
        <dbReference type="ARBA" id="ARBA00023136"/>
    </source>
</evidence>
<organism evidence="9 10">
    <name type="scientific">Austwickia chelonae NBRC 105200</name>
    <dbReference type="NCBI Taxonomy" id="1184607"/>
    <lineage>
        <taxon>Bacteria</taxon>
        <taxon>Bacillati</taxon>
        <taxon>Actinomycetota</taxon>
        <taxon>Actinomycetes</taxon>
        <taxon>Micrococcales</taxon>
        <taxon>Dermatophilaceae</taxon>
        <taxon>Austwickia</taxon>
    </lineage>
</organism>
<keyword evidence="5 8" id="KW-1133">Transmembrane helix</keyword>
<evidence type="ECO:0000256" key="3">
    <source>
        <dbReference type="ARBA" id="ARBA00022448"/>
    </source>
</evidence>
<dbReference type="eggNOG" id="COG1457">
    <property type="taxonomic scope" value="Bacteria"/>
</dbReference>
<feature type="transmembrane region" description="Helical" evidence="8">
    <location>
        <begin position="62"/>
        <end position="83"/>
    </location>
</feature>
<gene>
    <name evidence="9" type="ORF">AUCHE_16_00100</name>
</gene>
<feature type="transmembrane region" description="Helical" evidence="8">
    <location>
        <begin position="402"/>
        <end position="423"/>
    </location>
</feature>
<keyword evidence="3 7" id="KW-0813">Transport</keyword>
<dbReference type="Proteomes" id="UP000008495">
    <property type="component" value="Unassembled WGS sequence"/>
</dbReference>
<dbReference type="PANTHER" id="PTHR31806:SF1">
    <property type="entry name" value="PURINE-CYTOSINE PERMEASE FCY2-RELATED"/>
    <property type="match status" value="1"/>
</dbReference>
<feature type="transmembrane region" description="Helical" evidence="8">
    <location>
        <begin position="104"/>
        <end position="129"/>
    </location>
</feature>
<dbReference type="AlphaFoldDB" id="K6VPF4"/>
<feature type="transmembrane region" description="Helical" evidence="8">
    <location>
        <begin position="141"/>
        <end position="161"/>
    </location>
</feature>
<evidence type="ECO:0000313" key="9">
    <source>
        <dbReference type="EMBL" id="GAB78594.1"/>
    </source>
</evidence>
<feature type="transmembrane region" description="Helical" evidence="8">
    <location>
        <begin position="357"/>
        <end position="381"/>
    </location>
</feature>
<dbReference type="PIRSF" id="PIRSF002744">
    <property type="entry name" value="Pur-cyt_permease"/>
    <property type="match status" value="1"/>
</dbReference>
<comment type="subcellular location">
    <subcellularLocation>
        <location evidence="1">Membrane</location>
        <topology evidence="1">Multi-pass membrane protein</topology>
    </subcellularLocation>
</comment>
<reference evidence="9 10" key="1">
    <citation type="submission" date="2012-08" db="EMBL/GenBank/DDBJ databases">
        <title>Whole genome shotgun sequence of Austwickia chelonae NBRC 105200.</title>
        <authorList>
            <person name="Yoshida I."/>
            <person name="Hosoyama A."/>
            <person name="Tsuchikane K."/>
            <person name="Katsumata H."/>
            <person name="Ando Y."/>
            <person name="Ohji S."/>
            <person name="Hamada M."/>
            <person name="Tamura T."/>
            <person name="Yamazoe A."/>
            <person name="Yamazaki S."/>
            <person name="Fujita N."/>
        </authorList>
    </citation>
    <scope>NUCLEOTIDE SEQUENCE [LARGE SCALE GENOMIC DNA]</scope>
    <source>
        <strain evidence="9 10">NBRC 105200</strain>
    </source>
</reference>
<evidence type="ECO:0000256" key="7">
    <source>
        <dbReference type="PIRNR" id="PIRNR002744"/>
    </source>
</evidence>